<proteinExistence type="predicted"/>
<protein>
    <submittedName>
        <fullName evidence="2">DUF2795 domain-containing protein</fullName>
    </submittedName>
</protein>
<sequence length="137" mass="15007">MNAERGSAKHGPRLDDEIKHETAVIVRGGHAEEWMEPEPVRDAEDDLRPQGYAPGHEPGVAPGMTQNDVDRRSNLARWLSDVHYPAGRDTILAHVEGDPAVPDAVVETLRGLPEGTYRNVGDLAEALGLGRERRFGD</sequence>
<gene>
    <name evidence="2" type="ORF">ACFO60_28250</name>
</gene>
<dbReference type="EMBL" id="JBHSFP010000024">
    <property type="protein sequence ID" value="MFC4534667.1"/>
    <property type="molecule type" value="Genomic_DNA"/>
</dbReference>
<evidence type="ECO:0000256" key="1">
    <source>
        <dbReference type="SAM" id="MobiDB-lite"/>
    </source>
</evidence>
<dbReference type="RefSeq" id="WP_380845755.1">
    <property type="nucleotide sequence ID" value="NZ_JBHSFP010000024.1"/>
</dbReference>
<dbReference type="Proteomes" id="UP001596004">
    <property type="component" value="Unassembled WGS sequence"/>
</dbReference>
<feature type="region of interest" description="Disordered" evidence="1">
    <location>
        <begin position="1"/>
        <end position="20"/>
    </location>
</feature>
<comment type="caution">
    <text evidence="2">The sequence shown here is derived from an EMBL/GenBank/DDBJ whole genome shotgun (WGS) entry which is preliminary data.</text>
</comment>
<dbReference type="InterPro" id="IPR021527">
    <property type="entry name" value="DUF2795"/>
</dbReference>
<feature type="compositionally biased region" description="Basic and acidic residues" evidence="1">
    <location>
        <begin position="29"/>
        <end position="48"/>
    </location>
</feature>
<keyword evidence="3" id="KW-1185">Reference proteome</keyword>
<dbReference type="Pfam" id="PF11387">
    <property type="entry name" value="DUF2795"/>
    <property type="match status" value="1"/>
</dbReference>
<evidence type="ECO:0000313" key="2">
    <source>
        <dbReference type="EMBL" id="MFC4534667.1"/>
    </source>
</evidence>
<organism evidence="2 3">
    <name type="scientific">Sphaerisporangium dianthi</name>
    <dbReference type="NCBI Taxonomy" id="1436120"/>
    <lineage>
        <taxon>Bacteria</taxon>
        <taxon>Bacillati</taxon>
        <taxon>Actinomycetota</taxon>
        <taxon>Actinomycetes</taxon>
        <taxon>Streptosporangiales</taxon>
        <taxon>Streptosporangiaceae</taxon>
        <taxon>Sphaerisporangium</taxon>
    </lineage>
</organism>
<reference evidence="3" key="1">
    <citation type="journal article" date="2019" name="Int. J. Syst. Evol. Microbiol.">
        <title>The Global Catalogue of Microorganisms (GCM) 10K type strain sequencing project: providing services to taxonomists for standard genome sequencing and annotation.</title>
        <authorList>
            <consortium name="The Broad Institute Genomics Platform"/>
            <consortium name="The Broad Institute Genome Sequencing Center for Infectious Disease"/>
            <person name="Wu L."/>
            <person name="Ma J."/>
        </authorList>
    </citation>
    <scope>NUCLEOTIDE SEQUENCE [LARGE SCALE GENOMIC DNA]</scope>
    <source>
        <strain evidence="3">CGMCC 4.7132</strain>
    </source>
</reference>
<evidence type="ECO:0000313" key="3">
    <source>
        <dbReference type="Proteomes" id="UP001596004"/>
    </source>
</evidence>
<accession>A0ABV9CPA4</accession>
<name>A0ABV9CPA4_9ACTN</name>
<feature type="region of interest" description="Disordered" evidence="1">
    <location>
        <begin position="28"/>
        <end position="67"/>
    </location>
</feature>